<feature type="region of interest" description="Disordered" evidence="1">
    <location>
        <begin position="170"/>
        <end position="193"/>
    </location>
</feature>
<comment type="caution">
    <text evidence="2">The sequence shown here is derived from an EMBL/GenBank/DDBJ whole genome shotgun (WGS) entry which is preliminary data.</text>
</comment>
<gene>
    <name evidence="2" type="ORF">GGX14DRAFT_405040</name>
</gene>
<evidence type="ECO:0000313" key="3">
    <source>
        <dbReference type="Proteomes" id="UP001219525"/>
    </source>
</evidence>
<protein>
    <submittedName>
        <fullName evidence="2">Uncharacterized protein</fullName>
    </submittedName>
</protein>
<name>A0AAD6Y6Z3_9AGAR</name>
<accession>A0AAD6Y6Z3</accession>
<reference evidence="2" key="1">
    <citation type="submission" date="2023-03" db="EMBL/GenBank/DDBJ databases">
        <title>Massive genome expansion in bonnet fungi (Mycena s.s.) driven by repeated elements and novel gene families across ecological guilds.</title>
        <authorList>
            <consortium name="Lawrence Berkeley National Laboratory"/>
            <person name="Harder C.B."/>
            <person name="Miyauchi S."/>
            <person name="Viragh M."/>
            <person name="Kuo A."/>
            <person name="Thoen E."/>
            <person name="Andreopoulos B."/>
            <person name="Lu D."/>
            <person name="Skrede I."/>
            <person name="Drula E."/>
            <person name="Henrissat B."/>
            <person name="Morin E."/>
            <person name="Kohler A."/>
            <person name="Barry K."/>
            <person name="LaButti K."/>
            <person name="Morin E."/>
            <person name="Salamov A."/>
            <person name="Lipzen A."/>
            <person name="Mereny Z."/>
            <person name="Hegedus B."/>
            <person name="Baldrian P."/>
            <person name="Stursova M."/>
            <person name="Weitz H."/>
            <person name="Taylor A."/>
            <person name="Grigoriev I.V."/>
            <person name="Nagy L.G."/>
            <person name="Martin F."/>
            <person name="Kauserud H."/>
        </authorList>
    </citation>
    <scope>NUCLEOTIDE SEQUENCE</scope>
    <source>
        <strain evidence="2">9144</strain>
    </source>
</reference>
<dbReference type="Proteomes" id="UP001219525">
    <property type="component" value="Unassembled WGS sequence"/>
</dbReference>
<organism evidence="2 3">
    <name type="scientific">Mycena pura</name>
    <dbReference type="NCBI Taxonomy" id="153505"/>
    <lineage>
        <taxon>Eukaryota</taxon>
        <taxon>Fungi</taxon>
        <taxon>Dikarya</taxon>
        <taxon>Basidiomycota</taxon>
        <taxon>Agaricomycotina</taxon>
        <taxon>Agaricomycetes</taxon>
        <taxon>Agaricomycetidae</taxon>
        <taxon>Agaricales</taxon>
        <taxon>Marasmiineae</taxon>
        <taxon>Mycenaceae</taxon>
        <taxon>Mycena</taxon>
    </lineage>
</organism>
<evidence type="ECO:0000256" key="1">
    <source>
        <dbReference type="SAM" id="MobiDB-lite"/>
    </source>
</evidence>
<proteinExistence type="predicted"/>
<evidence type="ECO:0000313" key="2">
    <source>
        <dbReference type="EMBL" id="KAJ7194076.1"/>
    </source>
</evidence>
<keyword evidence="3" id="KW-1185">Reference proteome</keyword>
<sequence length="193" mass="21850">MAGTALVCERCVFGCAAGGKEIRRTCPTSSAAWYNYRLSTRWIPGASMPMLRSSVAKVRASRCGPRRCWVERRAVGIEDVELLVWISRMDRTSPGASFAAVSEQRSYEVHIIYPEASRAYRHAQCWCARVRKAGGYGDGLRWWWKERENESGVESVSTWQEEWFDGFTKTPSVQNRNPSRPPDGDTWNYGAGV</sequence>
<dbReference type="AlphaFoldDB" id="A0AAD6Y6Z3"/>
<dbReference type="EMBL" id="JARJCW010000102">
    <property type="protein sequence ID" value="KAJ7194076.1"/>
    <property type="molecule type" value="Genomic_DNA"/>
</dbReference>